<reference evidence="1 2" key="1">
    <citation type="submission" date="2021-03" db="EMBL/GenBank/DDBJ databases">
        <title>Sequencing the genomes of 1000 actinobacteria strains.</title>
        <authorList>
            <person name="Klenk H.-P."/>
        </authorList>
    </citation>
    <scope>NUCLEOTIDE SEQUENCE [LARGE SCALE GENOMIC DNA]</scope>
    <source>
        <strain evidence="1 2">DSM 18824</strain>
    </source>
</reference>
<organism evidence="1 2">
    <name type="scientific">Kribbella aluminosa</name>
    <dbReference type="NCBI Taxonomy" id="416017"/>
    <lineage>
        <taxon>Bacteria</taxon>
        <taxon>Bacillati</taxon>
        <taxon>Actinomycetota</taxon>
        <taxon>Actinomycetes</taxon>
        <taxon>Propionibacteriales</taxon>
        <taxon>Kribbellaceae</taxon>
        <taxon>Kribbella</taxon>
    </lineage>
</organism>
<protein>
    <recommendedName>
        <fullName evidence="3">YtkA-like domain-containing protein</fullName>
    </recommendedName>
</protein>
<name>A0ABS4UJG9_9ACTN</name>
<accession>A0ABS4UJG9</accession>
<evidence type="ECO:0008006" key="3">
    <source>
        <dbReference type="Google" id="ProtNLM"/>
    </source>
</evidence>
<dbReference type="EMBL" id="JAGINT010000001">
    <property type="protein sequence ID" value="MBP2351775.1"/>
    <property type="molecule type" value="Genomic_DNA"/>
</dbReference>
<dbReference type="Proteomes" id="UP000755585">
    <property type="component" value="Unassembled WGS sequence"/>
</dbReference>
<evidence type="ECO:0000313" key="1">
    <source>
        <dbReference type="EMBL" id="MBP2351775.1"/>
    </source>
</evidence>
<keyword evidence="2" id="KW-1185">Reference proteome</keyword>
<gene>
    <name evidence="1" type="ORF">JOF29_002858</name>
</gene>
<evidence type="ECO:0000313" key="2">
    <source>
        <dbReference type="Proteomes" id="UP000755585"/>
    </source>
</evidence>
<sequence length="139" mass="14557">MSSRMPLRRMILAASVAVVLVASLLVLLLPMQPAPTVLHTGTARYIVTATVDNPLTGVTAIEFAFATRTASTASATAVDLEAVMPLMGHATESIRAVPLGGDRYRVDGVPLMMAGPWELLVSIEAGGTAEHLTLPLSVH</sequence>
<proteinExistence type="predicted"/>
<dbReference type="RefSeq" id="WP_209694634.1">
    <property type="nucleotide sequence ID" value="NZ_BAAAVU010000013.1"/>
</dbReference>
<comment type="caution">
    <text evidence="1">The sequence shown here is derived from an EMBL/GenBank/DDBJ whole genome shotgun (WGS) entry which is preliminary data.</text>
</comment>